<gene>
    <name evidence="10" type="ORF">PHPALM_12512</name>
</gene>
<protein>
    <recommendedName>
        <fullName evidence="3">Conserved oligomeric Golgi complex subunit 7</fullName>
    </recommendedName>
    <alternativeName>
        <fullName evidence="8">Component of oligomeric Golgi complex 7</fullName>
    </alternativeName>
</protein>
<evidence type="ECO:0000256" key="6">
    <source>
        <dbReference type="ARBA" id="ARBA00023034"/>
    </source>
</evidence>
<evidence type="ECO:0000256" key="8">
    <source>
        <dbReference type="ARBA" id="ARBA00031345"/>
    </source>
</evidence>
<accession>A0A2P4XZK9</accession>
<evidence type="ECO:0000256" key="9">
    <source>
        <dbReference type="SAM" id="MobiDB-lite"/>
    </source>
</evidence>
<evidence type="ECO:0000256" key="4">
    <source>
        <dbReference type="ARBA" id="ARBA00022448"/>
    </source>
</evidence>
<evidence type="ECO:0000256" key="5">
    <source>
        <dbReference type="ARBA" id="ARBA00022927"/>
    </source>
</evidence>
<dbReference type="Proteomes" id="UP000237271">
    <property type="component" value="Unassembled WGS sequence"/>
</dbReference>
<evidence type="ECO:0000313" key="10">
    <source>
        <dbReference type="EMBL" id="POM70986.1"/>
    </source>
</evidence>
<evidence type="ECO:0000256" key="2">
    <source>
        <dbReference type="ARBA" id="ARBA00005831"/>
    </source>
</evidence>
<organism evidence="10 11">
    <name type="scientific">Phytophthora palmivora</name>
    <dbReference type="NCBI Taxonomy" id="4796"/>
    <lineage>
        <taxon>Eukaryota</taxon>
        <taxon>Sar</taxon>
        <taxon>Stramenopiles</taxon>
        <taxon>Oomycota</taxon>
        <taxon>Peronosporomycetes</taxon>
        <taxon>Peronosporales</taxon>
        <taxon>Peronosporaceae</taxon>
        <taxon>Phytophthora</taxon>
    </lineage>
</organism>
<evidence type="ECO:0000313" key="11">
    <source>
        <dbReference type="Proteomes" id="UP000237271"/>
    </source>
</evidence>
<comment type="subcellular location">
    <subcellularLocation>
        <location evidence="1">Golgi apparatus membrane</location>
        <topology evidence="1">Peripheral membrane protein</topology>
    </subcellularLocation>
</comment>
<dbReference type="GO" id="GO:0017119">
    <property type="term" value="C:Golgi transport complex"/>
    <property type="evidence" value="ECO:0007669"/>
    <property type="project" value="InterPro"/>
</dbReference>
<evidence type="ECO:0000256" key="7">
    <source>
        <dbReference type="ARBA" id="ARBA00023136"/>
    </source>
</evidence>
<feature type="region of interest" description="Disordered" evidence="9">
    <location>
        <begin position="156"/>
        <end position="177"/>
    </location>
</feature>
<feature type="non-terminal residue" evidence="10">
    <location>
        <position position="177"/>
    </location>
</feature>
<dbReference type="AlphaFoldDB" id="A0A2P4XZK9"/>
<keyword evidence="7" id="KW-0472">Membrane</keyword>
<reference evidence="10 11" key="1">
    <citation type="journal article" date="2017" name="Genome Biol. Evol.">
        <title>Phytophthora megakarya and P. palmivora, closely related causal agents of cacao black pod rot, underwent increases in genome sizes and gene numbers by different mechanisms.</title>
        <authorList>
            <person name="Ali S.S."/>
            <person name="Shao J."/>
            <person name="Lary D.J."/>
            <person name="Kronmiller B."/>
            <person name="Shen D."/>
            <person name="Strem M.D."/>
            <person name="Amoako-Attah I."/>
            <person name="Akrofi A.Y."/>
            <person name="Begoude B.A."/>
            <person name="Ten Hoopen G.M."/>
            <person name="Coulibaly K."/>
            <person name="Kebe B.I."/>
            <person name="Melnick R.L."/>
            <person name="Guiltinan M.J."/>
            <person name="Tyler B.M."/>
            <person name="Meinhardt L.W."/>
            <person name="Bailey B.A."/>
        </authorList>
    </citation>
    <scope>NUCLEOTIDE SEQUENCE [LARGE SCALE GENOMIC DNA]</scope>
    <source>
        <strain evidence="11">sbr112.9</strain>
    </source>
</reference>
<proteinExistence type="inferred from homology"/>
<dbReference type="EMBL" id="NCKW01006678">
    <property type="protein sequence ID" value="POM70986.1"/>
    <property type="molecule type" value="Genomic_DNA"/>
</dbReference>
<dbReference type="PANTHER" id="PTHR21443">
    <property type="entry name" value="CONSERVED OLIGOMERIC GOLGI COMPLEX COMPONENT 7"/>
    <property type="match status" value="1"/>
</dbReference>
<dbReference type="PANTHER" id="PTHR21443:SF0">
    <property type="entry name" value="CONSERVED OLIGOMERIC GOLGI COMPLEX SUBUNIT 7"/>
    <property type="match status" value="1"/>
</dbReference>
<dbReference type="GO" id="GO:0007030">
    <property type="term" value="P:Golgi organization"/>
    <property type="evidence" value="ECO:0007669"/>
    <property type="project" value="TreeGrafter"/>
</dbReference>
<evidence type="ECO:0000256" key="1">
    <source>
        <dbReference type="ARBA" id="ARBA00004395"/>
    </source>
</evidence>
<keyword evidence="5" id="KW-0653">Protein transport</keyword>
<comment type="similarity">
    <text evidence="2">Belongs to the COG7 family.</text>
</comment>
<comment type="caution">
    <text evidence="10">The sequence shown here is derived from an EMBL/GenBank/DDBJ whole genome shotgun (WGS) entry which is preliminary data.</text>
</comment>
<keyword evidence="4" id="KW-0813">Transport</keyword>
<dbReference type="GO" id="GO:0006890">
    <property type="term" value="P:retrograde vesicle-mediated transport, Golgi to endoplasmic reticulum"/>
    <property type="evidence" value="ECO:0007669"/>
    <property type="project" value="TreeGrafter"/>
</dbReference>
<dbReference type="OrthoDB" id="245173at2759"/>
<evidence type="ECO:0000256" key="3">
    <source>
        <dbReference type="ARBA" id="ARBA00020984"/>
    </source>
</evidence>
<dbReference type="GO" id="GO:0006886">
    <property type="term" value="P:intracellular protein transport"/>
    <property type="evidence" value="ECO:0007669"/>
    <property type="project" value="InterPro"/>
</dbReference>
<dbReference type="InterPro" id="IPR019335">
    <property type="entry name" value="COG7"/>
</dbReference>
<keyword evidence="6" id="KW-0333">Golgi apparatus</keyword>
<sequence length="177" mass="18692">MDDSVLLESAACASASFDAFAWVEEALASCAGDASALAPLVPQLALRSQTLAQTLHTSLQHVSLSAPALQTRLQGLQEAAKPLTRRLDAVQEACVSGSTATASASSGQDLRHLVTLHEAKRRLQSCSQALIEAARWGRNVRACFAVVEDPTLLSQALKGDHKSRSTDSATAENLAER</sequence>
<name>A0A2P4XZK9_9STRA</name>
<keyword evidence="11" id="KW-1185">Reference proteome</keyword>
<dbReference type="GO" id="GO:0000139">
    <property type="term" value="C:Golgi membrane"/>
    <property type="evidence" value="ECO:0007669"/>
    <property type="project" value="UniProtKB-SubCell"/>
</dbReference>